<evidence type="ECO:0000259" key="7">
    <source>
        <dbReference type="Pfam" id="PF14322"/>
    </source>
</evidence>
<evidence type="ECO:0000259" key="6">
    <source>
        <dbReference type="Pfam" id="PF07980"/>
    </source>
</evidence>
<dbReference type="Proteomes" id="UP000246099">
    <property type="component" value="Chromosome"/>
</dbReference>
<feature type="domain" description="RagB/SusD" evidence="6">
    <location>
        <begin position="352"/>
        <end position="445"/>
    </location>
</feature>
<dbReference type="Pfam" id="PF07980">
    <property type="entry name" value="SusD_RagB"/>
    <property type="match status" value="1"/>
</dbReference>
<dbReference type="Gene3D" id="1.25.40.390">
    <property type="match status" value="2"/>
</dbReference>
<evidence type="ECO:0000256" key="5">
    <source>
        <dbReference type="ARBA" id="ARBA00023237"/>
    </source>
</evidence>
<dbReference type="InterPro" id="IPR033985">
    <property type="entry name" value="SusD-like_N"/>
</dbReference>
<dbReference type="InterPro" id="IPR011990">
    <property type="entry name" value="TPR-like_helical_dom_sf"/>
</dbReference>
<dbReference type="RefSeq" id="WP_119078521.1">
    <property type="nucleotide sequence ID" value="NZ_CP029600.1"/>
</dbReference>
<proteinExistence type="inferred from homology"/>
<keyword evidence="4" id="KW-0472">Membrane</keyword>
<keyword evidence="3" id="KW-0732">Signal</keyword>
<sequence>MKKLFIYITAGLTLTAGGCKKFLEQPPDNRAELNTPEQVAQLLGTAYPQGNYMAFAESSSDNMADKGAGEMDLTISDPYHFINVREDEQDSPENYWNSCYAAIAVANLALETINTAANQQAYAAQKGEALLARAYAHFMLVNFFAETYDPATAASKPGIPYVTMPEKVVIQQYERKTVAYVYEMIEKDLLAGLPLIDDTKYKVPSYHFTRVAANAFATRFYLFKRDYTKTVEYANLVFANGNVVNMLRPWNTVYKTKTYQELWALYAKATEPANLLLVETVSWWGRNYFTNRYGFTSAKRDQILGANVTGGPWAFRNHVYTQGVLNYMMPKVNEHFVRNSVNANIGTGYVVVPLFTAEEVLFNRAEAYVYLNNTTAALADLNTYAATRIDDYNAANHTITANRIRLFYGINDPQTGILRTIIDFKRAEYVQEGMRWFDILRYRIPVTHSFTDAAPDILMGDDPRRLFQIPQSASQSGIEPNPR</sequence>
<evidence type="ECO:0000313" key="8">
    <source>
        <dbReference type="EMBL" id="AWO02315.1"/>
    </source>
</evidence>
<dbReference type="EMBL" id="CP029600">
    <property type="protein sequence ID" value="AWO02315.1"/>
    <property type="molecule type" value="Genomic_DNA"/>
</dbReference>
<evidence type="ECO:0000256" key="3">
    <source>
        <dbReference type="ARBA" id="ARBA00022729"/>
    </source>
</evidence>
<organism evidence="8 9">
    <name type="scientific">Chitinophaga alhagiae</name>
    <dbReference type="NCBI Taxonomy" id="2203219"/>
    <lineage>
        <taxon>Bacteria</taxon>
        <taxon>Pseudomonadati</taxon>
        <taxon>Bacteroidota</taxon>
        <taxon>Chitinophagia</taxon>
        <taxon>Chitinophagales</taxon>
        <taxon>Chitinophagaceae</taxon>
        <taxon>Chitinophaga</taxon>
    </lineage>
</organism>
<evidence type="ECO:0000313" key="9">
    <source>
        <dbReference type="Proteomes" id="UP000246099"/>
    </source>
</evidence>
<keyword evidence="5" id="KW-0998">Cell outer membrane</keyword>
<accession>A0ABM6WE40</accession>
<evidence type="ECO:0000256" key="4">
    <source>
        <dbReference type="ARBA" id="ARBA00023136"/>
    </source>
</evidence>
<feature type="domain" description="SusD-like N-terminal" evidence="7">
    <location>
        <begin position="21"/>
        <end position="222"/>
    </location>
</feature>
<dbReference type="Pfam" id="PF14322">
    <property type="entry name" value="SusD-like_3"/>
    <property type="match status" value="1"/>
</dbReference>
<dbReference type="PROSITE" id="PS51257">
    <property type="entry name" value="PROKAR_LIPOPROTEIN"/>
    <property type="match status" value="1"/>
</dbReference>
<evidence type="ECO:0000256" key="2">
    <source>
        <dbReference type="ARBA" id="ARBA00006275"/>
    </source>
</evidence>
<protein>
    <submittedName>
        <fullName evidence="8">RagB/SusD family nutrient uptake outer membrane protein</fullName>
    </submittedName>
</protein>
<dbReference type="SUPFAM" id="SSF48452">
    <property type="entry name" value="TPR-like"/>
    <property type="match status" value="1"/>
</dbReference>
<dbReference type="InterPro" id="IPR012944">
    <property type="entry name" value="SusD_RagB_dom"/>
</dbReference>
<comment type="similarity">
    <text evidence="2">Belongs to the SusD family.</text>
</comment>
<evidence type="ECO:0000256" key="1">
    <source>
        <dbReference type="ARBA" id="ARBA00004442"/>
    </source>
</evidence>
<comment type="subcellular location">
    <subcellularLocation>
        <location evidence="1">Cell outer membrane</location>
    </subcellularLocation>
</comment>
<gene>
    <name evidence="8" type="ORF">DLD77_10315</name>
</gene>
<keyword evidence="9" id="KW-1185">Reference proteome</keyword>
<name>A0ABM6WE40_9BACT</name>
<reference evidence="8 9" key="1">
    <citation type="submission" date="2018-05" db="EMBL/GenBank/DDBJ databases">
        <title>Chitinophaga sp. nov., isolated from rhizosphere soil of Alhagi.</title>
        <authorList>
            <person name="Liu Y."/>
        </authorList>
    </citation>
    <scope>NUCLEOTIDE SEQUENCE [LARGE SCALE GENOMIC DNA]</scope>
    <source>
        <strain evidence="8 9">T22</strain>
    </source>
</reference>